<keyword evidence="3" id="KW-1185">Reference proteome</keyword>
<evidence type="ECO:0000313" key="2">
    <source>
        <dbReference type="EMBL" id="TDK27983.1"/>
    </source>
</evidence>
<organism evidence="2 3">
    <name type="scientific">Arthrobacter crusticola</name>
    <dbReference type="NCBI Taxonomy" id="2547960"/>
    <lineage>
        <taxon>Bacteria</taxon>
        <taxon>Bacillati</taxon>
        <taxon>Actinomycetota</taxon>
        <taxon>Actinomycetes</taxon>
        <taxon>Micrococcales</taxon>
        <taxon>Micrococcaceae</taxon>
        <taxon>Arthrobacter</taxon>
    </lineage>
</organism>
<dbReference type="EMBL" id="SMTK01000001">
    <property type="protein sequence ID" value="TDK27983.1"/>
    <property type="molecule type" value="Genomic_DNA"/>
</dbReference>
<evidence type="ECO:0000313" key="3">
    <source>
        <dbReference type="Proteomes" id="UP000295411"/>
    </source>
</evidence>
<keyword evidence="1" id="KW-1133">Transmembrane helix</keyword>
<reference evidence="2 3" key="1">
    <citation type="submission" date="2019-03" db="EMBL/GenBank/DDBJ databases">
        <title>Arthrobacter sp. nov., an bacterium isolated from biocrust in Mu Us Desert.</title>
        <authorList>
            <person name="Lixiong L."/>
        </authorList>
    </citation>
    <scope>NUCLEOTIDE SEQUENCE [LARGE SCALE GENOMIC DNA]</scope>
    <source>
        <strain evidence="2 3">SLN-3</strain>
    </source>
</reference>
<comment type="caution">
    <text evidence="2">The sequence shown here is derived from an EMBL/GenBank/DDBJ whole genome shotgun (WGS) entry which is preliminary data.</text>
</comment>
<dbReference type="AlphaFoldDB" id="A0A4R5U315"/>
<evidence type="ECO:0000256" key="1">
    <source>
        <dbReference type="SAM" id="Phobius"/>
    </source>
</evidence>
<proteinExistence type="predicted"/>
<accession>A0A4R5U315</accession>
<dbReference type="Proteomes" id="UP000295411">
    <property type="component" value="Unassembled WGS sequence"/>
</dbReference>
<dbReference type="OrthoDB" id="5147804at2"/>
<sequence length="91" mass="9366">MESAAKKCIQWGIALIVAGGFVLVLLPQLLGLLAEATGPSTAIGVGAVDLLTGLIRWAMIPMGTTLIGAAVVIRVLAPELQRSCETQPSGR</sequence>
<protein>
    <submittedName>
        <fullName evidence="2">Uncharacterized protein</fullName>
    </submittedName>
</protein>
<dbReference type="RefSeq" id="WP_133402396.1">
    <property type="nucleotide sequence ID" value="NZ_SMTK01000001.1"/>
</dbReference>
<gene>
    <name evidence="2" type="ORF">E2F48_02440</name>
</gene>
<feature type="transmembrane region" description="Helical" evidence="1">
    <location>
        <begin position="12"/>
        <end position="34"/>
    </location>
</feature>
<keyword evidence="1" id="KW-0812">Transmembrane</keyword>
<keyword evidence="1" id="KW-0472">Membrane</keyword>
<feature type="transmembrane region" description="Helical" evidence="1">
    <location>
        <begin position="54"/>
        <end position="77"/>
    </location>
</feature>
<name>A0A4R5U315_9MICC</name>